<evidence type="ECO:0000313" key="2">
    <source>
        <dbReference type="WBParaSite" id="ES5_v2.g9810.t1"/>
    </source>
</evidence>
<proteinExistence type="predicted"/>
<protein>
    <submittedName>
        <fullName evidence="2">Uncharacterized protein</fullName>
    </submittedName>
</protein>
<reference evidence="2" key="1">
    <citation type="submission" date="2022-11" db="UniProtKB">
        <authorList>
            <consortium name="WormBaseParasite"/>
        </authorList>
    </citation>
    <scope>IDENTIFICATION</scope>
</reference>
<accession>A0AC34GXV2</accession>
<dbReference type="Proteomes" id="UP000887579">
    <property type="component" value="Unplaced"/>
</dbReference>
<name>A0AC34GXV2_9BILA</name>
<sequence>MLYGEVYAGEIDTCGDEEFRCRGKKSTNKSDVQQLDLAIKVYLDEGELKKLHDFEEDCMDDLARRHKLSHISPTAYQNMNKNDPILIKQLTEENATLRIEIEKVEHKMSSMEQSQIQILQLLQNLNQNQQQIPPKPITIPSSQTTNMAQS</sequence>
<organism evidence="1 2">
    <name type="scientific">Panagrolaimus sp. ES5</name>
    <dbReference type="NCBI Taxonomy" id="591445"/>
    <lineage>
        <taxon>Eukaryota</taxon>
        <taxon>Metazoa</taxon>
        <taxon>Ecdysozoa</taxon>
        <taxon>Nematoda</taxon>
        <taxon>Chromadorea</taxon>
        <taxon>Rhabditida</taxon>
        <taxon>Tylenchina</taxon>
        <taxon>Panagrolaimomorpha</taxon>
        <taxon>Panagrolaimoidea</taxon>
        <taxon>Panagrolaimidae</taxon>
        <taxon>Panagrolaimus</taxon>
    </lineage>
</organism>
<dbReference type="WBParaSite" id="ES5_v2.g9810.t1">
    <property type="protein sequence ID" value="ES5_v2.g9810.t1"/>
    <property type="gene ID" value="ES5_v2.g9810"/>
</dbReference>
<evidence type="ECO:0000313" key="1">
    <source>
        <dbReference type="Proteomes" id="UP000887579"/>
    </source>
</evidence>